<reference evidence="5" key="2">
    <citation type="submission" date="2022-07" db="EMBL/GenBank/DDBJ databases">
        <authorList>
            <person name="Goncalves M.F.M."/>
            <person name="Hilario S."/>
            <person name="Van De Peer Y."/>
            <person name="Esteves A.C."/>
            <person name="Alves A."/>
        </authorList>
    </citation>
    <scope>NUCLEOTIDE SEQUENCE</scope>
    <source>
        <strain evidence="5">MUM 19.33</strain>
    </source>
</reference>
<feature type="region of interest" description="Disordered" evidence="3">
    <location>
        <begin position="591"/>
        <end position="644"/>
    </location>
</feature>
<dbReference type="GO" id="GO:1901135">
    <property type="term" value="P:carbohydrate derivative metabolic process"/>
    <property type="evidence" value="ECO:0007669"/>
    <property type="project" value="UniProtKB-ARBA"/>
</dbReference>
<dbReference type="InterPro" id="IPR016024">
    <property type="entry name" value="ARM-type_fold"/>
</dbReference>
<dbReference type="Pfam" id="PF04488">
    <property type="entry name" value="Gly_transf_sug"/>
    <property type="match status" value="1"/>
</dbReference>
<protein>
    <submittedName>
        <fullName evidence="5">ARM-like repeat-containing protein</fullName>
    </submittedName>
</protein>
<dbReference type="InterPro" id="IPR057990">
    <property type="entry name" value="TPR_SYO1"/>
</dbReference>
<proteinExistence type="inferred from homology"/>
<dbReference type="CDD" id="cd13394">
    <property type="entry name" value="Syo1_like"/>
    <property type="match status" value="1"/>
</dbReference>
<dbReference type="GeneID" id="75829455"/>
<evidence type="ECO:0000313" key="6">
    <source>
        <dbReference type="Proteomes" id="UP001055219"/>
    </source>
</evidence>
<dbReference type="AlphaFoldDB" id="A0A9P9XUD7"/>
<dbReference type="Gene3D" id="1.25.10.10">
    <property type="entry name" value="Leucine-rich Repeat Variant"/>
    <property type="match status" value="1"/>
</dbReference>
<evidence type="ECO:0000256" key="1">
    <source>
        <dbReference type="ARBA" id="ARBA00009003"/>
    </source>
</evidence>
<comment type="caution">
    <text evidence="5">The sequence shown here is derived from an EMBL/GenBank/DDBJ whole genome shotgun (WGS) entry which is preliminary data.</text>
</comment>
<gene>
    <name evidence="5" type="ORF">J7T54_002949</name>
</gene>
<dbReference type="Pfam" id="PF25567">
    <property type="entry name" value="TPR_SYO1"/>
    <property type="match status" value="1"/>
</dbReference>
<dbReference type="GO" id="GO:0006606">
    <property type="term" value="P:protein import into nucleus"/>
    <property type="evidence" value="ECO:0007669"/>
    <property type="project" value="TreeGrafter"/>
</dbReference>
<sequence length="935" mass="102038">MEAHQDRNHTTDEISNIAHFVYILADESKGFNFEFSHFLSMYAARLYWEPDTISYTPTSTQTAQPSPEPGTVEVPSFAHNGVEIQGLEHKSDFVRVKAVQEHGGVYIDWDVHALRDIKSLRQSGFNAVAGRQAHGQINSGTFMSKQGARMIDLWAEGMHEAYNGGWTTHSNEVIARVDELLVQEPGEMLIMERDAFAPGSWESKDTDNLFQSHDEPAGFTENELAAMRSLGLAESETPGDIPEWAWNWSHPYLLHAFSPYRWHQKVDGYDHISPARNRGAHRRDPIAKKTVKPPTDPELAALRESKILPVVKDLQNADPKQRSTAASAISSIIQDSRCRKLLLREQIVHIVLTQTLTDAALESRAAGWGILQVLAQEEEADFCLHLYRQDVLSAMEFASKMVSNKLSSKDPVPAAEKSLLVSITGSIISLSSALAEARDEILEAVANNAAITSLIFSIVIHGNSDEGLAALRMDAMACVMVLSEDNGKLAGHIVAQHQPLYETLQVARKDPSGEGVLACGIIHNIFVSLQGQTLDHNILDDAEIIPTLSKTISAITPASSSTTNGHGEGWSKPFEYQSLALEIIASIGTSLNSATDEPAPDSKHSGLADDEEGDDEDMGDIVDDADPDASTANPPEASEEMDDDEMHADMDMVTGADDEDAQAGSIDDVPVLKALLAHALPELARVASLAPSDQDTLRLQALALAALNNIAWSVSLIDFADEHNAGIQSAWRPTGRAVWQSVISPILASDTADVELATQVTSLAWAVVRTLGADTPLQADDEHRKFITLYQATRTSPNMGGQSAAPEADPFQALGVKCVGVLGQLAMHPAPVSLNREIGTFLMTILSSLPDAPAADAVEALNQLFDMYGDESYECDREVFWKDNYLKHLEDIVPKVKAMVKGVDKRSQGELRARADEAVTNLTRFLAYKRKHKPQ</sequence>
<comment type="similarity">
    <text evidence="2">Belongs to the nuclear import and ribosome assembly adapter family.</text>
</comment>
<dbReference type="SUPFAM" id="SSF53448">
    <property type="entry name" value="Nucleotide-diphospho-sugar transferases"/>
    <property type="match status" value="1"/>
</dbReference>
<dbReference type="GO" id="GO:0042273">
    <property type="term" value="P:ribosomal large subunit biogenesis"/>
    <property type="evidence" value="ECO:0007669"/>
    <property type="project" value="TreeGrafter"/>
</dbReference>
<reference evidence="5" key="1">
    <citation type="journal article" date="2021" name="J Fungi (Basel)">
        <title>Genomic and Metabolomic Analyses of the Marine Fungus Emericellopsis cladophorae: Insights into Saltwater Adaptability Mechanisms and Its Biosynthetic Potential.</title>
        <authorList>
            <person name="Goncalves M.F.M."/>
            <person name="Hilario S."/>
            <person name="Van de Peer Y."/>
            <person name="Esteves A.C."/>
            <person name="Alves A."/>
        </authorList>
    </citation>
    <scope>NUCLEOTIDE SEQUENCE</scope>
    <source>
        <strain evidence="5">MUM 19.33</strain>
    </source>
</reference>
<dbReference type="SUPFAM" id="SSF48371">
    <property type="entry name" value="ARM repeat"/>
    <property type="match status" value="1"/>
</dbReference>
<keyword evidence="6" id="KW-1185">Reference proteome</keyword>
<dbReference type="GO" id="GO:0051082">
    <property type="term" value="F:unfolded protein binding"/>
    <property type="evidence" value="ECO:0007669"/>
    <property type="project" value="TreeGrafter"/>
</dbReference>
<dbReference type="Proteomes" id="UP001055219">
    <property type="component" value="Unassembled WGS sequence"/>
</dbReference>
<evidence type="ECO:0000256" key="2">
    <source>
        <dbReference type="ARBA" id="ARBA00049983"/>
    </source>
</evidence>
<feature type="compositionally biased region" description="Acidic residues" evidence="3">
    <location>
        <begin position="608"/>
        <end position="627"/>
    </location>
</feature>
<evidence type="ECO:0000256" key="3">
    <source>
        <dbReference type="SAM" id="MobiDB-lite"/>
    </source>
</evidence>
<comment type="similarity">
    <text evidence="1">Belongs to the glycosyltransferase 32 family.</text>
</comment>
<dbReference type="PANTHER" id="PTHR13347">
    <property type="entry name" value="HEAT REPEAT-CONTAINING PROTEIN 3"/>
    <property type="match status" value="1"/>
</dbReference>
<dbReference type="Gene3D" id="3.90.550.20">
    <property type="match status" value="1"/>
</dbReference>
<feature type="domain" description="SYO1-like TPR repeats" evidence="4">
    <location>
        <begin position="697"/>
        <end position="932"/>
    </location>
</feature>
<accession>A0A9P9XUD7</accession>
<name>A0A9P9XUD7_9HYPO</name>
<dbReference type="InterPro" id="IPR029044">
    <property type="entry name" value="Nucleotide-diphossugar_trans"/>
</dbReference>
<dbReference type="InterPro" id="IPR007577">
    <property type="entry name" value="GlycoTrfase_DXD_sugar-bd_CS"/>
</dbReference>
<organism evidence="5 6">
    <name type="scientific">Emericellopsis cladophorae</name>
    <dbReference type="NCBI Taxonomy" id="2686198"/>
    <lineage>
        <taxon>Eukaryota</taxon>
        <taxon>Fungi</taxon>
        <taxon>Dikarya</taxon>
        <taxon>Ascomycota</taxon>
        <taxon>Pezizomycotina</taxon>
        <taxon>Sordariomycetes</taxon>
        <taxon>Hypocreomycetidae</taxon>
        <taxon>Hypocreales</taxon>
        <taxon>Bionectriaceae</taxon>
        <taxon>Emericellopsis</taxon>
    </lineage>
</organism>
<dbReference type="InterPro" id="IPR011989">
    <property type="entry name" value="ARM-like"/>
</dbReference>
<dbReference type="PANTHER" id="PTHR13347:SF1">
    <property type="entry name" value="HEAT REPEAT-CONTAINING PROTEIN 3"/>
    <property type="match status" value="1"/>
</dbReference>
<evidence type="ECO:0000313" key="5">
    <source>
        <dbReference type="EMBL" id="KAI6777956.1"/>
    </source>
</evidence>
<dbReference type="RefSeq" id="XP_051358812.1">
    <property type="nucleotide sequence ID" value="XM_051510261.1"/>
</dbReference>
<dbReference type="InterPro" id="IPR052616">
    <property type="entry name" value="SYO1-like"/>
</dbReference>
<evidence type="ECO:0000259" key="4">
    <source>
        <dbReference type="Pfam" id="PF25567"/>
    </source>
</evidence>
<dbReference type="EMBL" id="JAGIXG020000089">
    <property type="protein sequence ID" value="KAI6777956.1"/>
    <property type="molecule type" value="Genomic_DNA"/>
</dbReference>
<dbReference type="OrthoDB" id="288703at2759"/>